<feature type="domain" description="Multiprotein bridging factor 1 N-terminal" evidence="2">
    <location>
        <begin position="268"/>
        <end position="302"/>
    </location>
</feature>
<evidence type="ECO:0000259" key="2">
    <source>
        <dbReference type="Pfam" id="PF08523"/>
    </source>
</evidence>
<dbReference type="HOGENOM" id="CLU_921904_0_0_1"/>
<evidence type="ECO:0000313" key="4">
    <source>
        <dbReference type="Proteomes" id="UP000011668"/>
    </source>
</evidence>
<keyword evidence="4" id="KW-1185">Reference proteome</keyword>
<dbReference type="Pfam" id="PF08523">
    <property type="entry name" value="MBF1"/>
    <property type="match status" value="1"/>
</dbReference>
<dbReference type="STRING" id="983506.L8WUD6"/>
<dbReference type="AlphaFoldDB" id="L8WUD6"/>
<dbReference type="OrthoDB" id="440781at2759"/>
<dbReference type="Proteomes" id="UP000011668">
    <property type="component" value="Unassembled WGS sequence"/>
</dbReference>
<reference evidence="3 4" key="1">
    <citation type="journal article" date="2013" name="Nat. Commun.">
        <title>The evolution and pathogenic mechanisms of the rice sheath blight pathogen.</title>
        <authorList>
            <person name="Zheng A."/>
            <person name="Lin R."/>
            <person name="Xu L."/>
            <person name="Qin P."/>
            <person name="Tang C."/>
            <person name="Ai P."/>
            <person name="Zhang D."/>
            <person name="Liu Y."/>
            <person name="Sun Z."/>
            <person name="Feng H."/>
            <person name="Wang Y."/>
            <person name="Chen Y."/>
            <person name="Liang X."/>
            <person name="Fu R."/>
            <person name="Li Q."/>
            <person name="Zhang J."/>
            <person name="Yu X."/>
            <person name="Xie Z."/>
            <person name="Ding L."/>
            <person name="Guan P."/>
            <person name="Tang J."/>
            <person name="Liang Y."/>
            <person name="Wang S."/>
            <person name="Deng Q."/>
            <person name="Li S."/>
            <person name="Zhu J."/>
            <person name="Wang L."/>
            <person name="Liu H."/>
            <person name="Li P."/>
        </authorList>
    </citation>
    <scope>NUCLEOTIDE SEQUENCE [LARGE SCALE GENOMIC DNA]</scope>
    <source>
        <strain evidence="4">AG-1 IA</strain>
    </source>
</reference>
<proteinExistence type="predicted"/>
<gene>
    <name evidence="3" type="ORF">AG1IA_05628</name>
</gene>
<dbReference type="InterPro" id="IPR013729">
    <property type="entry name" value="MBF1_N"/>
</dbReference>
<accession>L8WUD6</accession>
<feature type="compositionally biased region" description="Polar residues" evidence="1">
    <location>
        <begin position="11"/>
        <end position="23"/>
    </location>
</feature>
<sequence length="302" mass="33455">MDFPKEIPATPENTSAMNQSRTGPSDVAIDANQATDPAMTHAPFKLWNPPTEIVPDLEDLEPTAAEIVAAYQAQARKSENLRNAPLLTQEIRDRQQREKYKKWPNLNLTMPSDQPPARELKVSDATVRDKTLLDLQLAPSSVLLLRFLSDELNGREKNPPLHPTILATAKDFPIVADLPQPQPDDRPELTKSTTAGMNNKETENKLARLLKLQSQGPLQCSVASGTQQHHQEKSDWSRANPTFFLPSHISVFHPPRHSPKLTIMSDADWDTKVVIGNKARTPKVTKGNAEVNAARRAGAIVS</sequence>
<feature type="region of interest" description="Disordered" evidence="1">
    <location>
        <begin position="1"/>
        <end position="29"/>
    </location>
</feature>
<dbReference type="EMBL" id="AFRT01001444">
    <property type="protein sequence ID" value="ELU40358.1"/>
    <property type="molecule type" value="Genomic_DNA"/>
</dbReference>
<comment type="caution">
    <text evidence="3">The sequence shown here is derived from an EMBL/GenBank/DDBJ whole genome shotgun (WGS) entry which is preliminary data.</text>
</comment>
<protein>
    <submittedName>
        <fullName evidence="3">MBF1 domain-containing protein</fullName>
    </submittedName>
</protein>
<evidence type="ECO:0000256" key="1">
    <source>
        <dbReference type="SAM" id="MobiDB-lite"/>
    </source>
</evidence>
<organism evidence="3 4">
    <name type="scientific">Thanatephorus cucumeris (strain AG1-IA)</name>
    <name type="common">Rice sheath blight fungus</name>
    <name type="synonym">Rhizoctonia solani</name>
    <dbReference type="NCBI Taxonomy" id="983506"/>
    <lineage>
        <taxon>Eukaryota</taxon>
        <taxon>Fungi</taxon>
        <taxon>Dikarya</taxon>
        <taxon>Basidiomycota</taxon>
        <taxon>Agaricomycotina</taxon>
        <taxon>Agaricomycetes</taxon>
        <taxon>Cantharellales</taxon>
        <taxon>Ceratobasidiaceae</taxon>
        <taxon>Rhizoctonia</taxon>
        <taxon>Rhizoctonia solani AG-1</taxon>
    </lineage>
</organism>
<name>L8WUD6_THACA</name>
<evidence type="ECO:0000313" key="3">
    <source>
        <dbReference type="EMBL" id="ELU40358.1"/>
    </source>
</evidence>